<dbReference type="EC" id="2.4.2.10" evidence="2 7"/>
<comment type="cofactor">
    <cofactor evidence="7">
        <name>Mg(2+)</name>
        <dbReference type="ChEBI" id="CHEBI:18420"/>
    </cofactor>
</comment>
<dbReference type="InterPro" id="IPR023031">
    <property type="entry name" value="OPRT"/>
</dbReference>
<evidence type="ECO:0000256" key="1">
    <source>
        <dbReference type="ARBA" id="ARBA00004889"/>
    </source>
</evidence>
<comment type="similarity">
    <text evidence="7">Belongs to the purine/pyrimidine phosphoribosyltransferase family. PyrE subfamily.</text>
</comment>
<dbReference type="GO" id="GO:0019856">
    <property type="term" value="P:pyrimidine nucleobase biosynthetic process"/>
    <property type="evidence" value="ECO:0007669"/>
    <property type="project" value="InterPro"/>
</dbReference>
<gene>
    <name evidence="7" type="primary">pyrE</name>
    <name evidence="9" type="ORF">DDZ13_14410</name>
</gene>
<sequence length="189" mass="20792">MSSENDEVIQIFRDSGALLEGHFLLRSGLHSAHFFQCAQVCQYMDKVTRLAEIMLPMLKDYGATTVVGPAMGGLVIGQEVARQLGLRFLFLEKVDDKLELRRNFKFEPGEKVLIIEDVITRGGRVVEAIAKCREHGADPVAVGVIVDRSNGATSFDIPHHSLAELSFPTYEVDNLPPELQGTKAVKPGS</sequence>
<feature type="binding site" description="in other chain" evidence="7">
    <location>
        <position position="93"/>
    </location>
    <ligand>
        <name>5-phospho-alpha-D-ribose 1-diphosphate</name>
        <dbReference type="ChEBI" id="CHEBI:58017"/>
        <note>ligand shared between dimeric partners</note>
    </ligand>
</feature>
<dbReference type="CDD" id="cd06223">
    <property type="entry name" value="PRTases_typeI"/>
    <property type="match status" value="1"/>
</dbReference>
<protein>
    <recommendedName>
        <fullName evidence="2 7">Orotate phosphoribosyltransferase</fullName>
        <shortName evidence="7">OPRT</shortName>
        <shortName evidence="7">OPRTase</shortName>
        <ecNumber evidence="2 7">2.4.2.10</ecNumber>
    </recommendedName>
</protein>
<evidence type="ECO:0000259" key="8">
    <source>
        <dbReference type="Pfam" id="PF00156"/>
    </source>
</evidence>
<dbReference type="Proteomes" id="UP000247099">
    <property type="component" value="Unassembled WGS sequence"/>
</dbReference>
<feature type="domain" description="Phosphoribosyltransferase" evidence="8">
    <location>
        <begin position="45"/>
        <end position="151"/>
    </location>
</feature>
<keyword evidence="6 7" id="KW-0665">Pyrimidine biosynthesis</keyword>
<comment type="subunit">
    <text evidence="7">Homodimer.</text>
</comment>
<dbReference type="InParanoid" id="A0A317ZCX9"/>
<evidence type="ECO:0000313" key="9">
    <source>
        <dbReference type="EMBL" id="PXA02976.1"/>
    </source>
</evidence>
<reference evidence="9 10" key="1">
    <citation type="submission" date="2018-05" db="EMBL/GenBank/DDBJ databases">
        <title>Coraliomargarita sinensis sp. nov., isolated from a marine solar saltern.</title>
        <authorList>
            <person name="Zhou L.Y."/>
        </authorList>
    </citation>
    <scope>NUCLEOTIDE SEQUENCE [LARGE SCALE GENOMIC DNA]</scope>
    <source>
        <strain evidence="9 10">WN38</strain>
    </source>
</reference>
<comment type="function">
    <text evidence="7">Catalyzes the transfer of a ribosyl phosphate group from 5-phosphoribose 1-diphosphate to orotate, leading to the formation of orotidine monophosphate (OMP).</text>
</comment>
<dbReference type="InterPro" id="IPR006273">
    <property type="entry name" value="Orotate_PRibTrfase_bac"/>
</dbReference>
<dbReference type="SUPFAM" id="SSF53271">
    <property type="entry name" value="PRTase-like"/>
    <property type="match status" value="1"/>
</dbReference>
<dbReference type="GO" id="GO:0004588">
    <property type="term" value="F:orotate phosphoribosyltransferase activity"/>
    <property type="evidence" value="ECO:0007669"/>
    <property type="project" value="UniProtKB-UniRule"/>
</dbReference>
<keyword evidence="10" id="KW-1185">Reference proteome</keyword>
<dbReference type="OrthoDB" id="9783570at2"/>
<feature type="binding site" evidence="7">
    <location>
        <position position="148"/>
    </location>
    <ligand>
        <name>orotate</name>
        <dbReference type="ChEBI" id="CHEBI:30839"/>
    </ligand>
</feature>
<evidence type="ECO:0000313" key="10">
    <source>
        <dbReference type="Proteomes" id="UP000247099"/>
    </source>
</evidence>
<dbReference type="Pfam" id="PF00156">
    <property type="entry name" value="Pribosyltran"/>
    <property type="match status" value="1"/>
</dbReference>
<keyword evidence="4 7" id="KW-0808">Transferase</keyword>
<dbReference type="AlphaFoldDB" id="A0A317ZCX9"/>
<dbReference type="PANTHER" id="PTHR19278">
    <property type="entry name" value="OROTATE PHOSPHORIBOSYLTRANSFERASE"/>
    <property type="match status" value="1"/>
</dbReference>
<feature type="binding site" evidence="7">
    <location>
        <begin position="34"/>
        <end position="35"/>
    </location>
    <ligand>
        <name>orotate</name>
        <dbReference type="ChEBI" id="CHEBI:30839"/>
    </ligand>
</feature>
<comment type="pathway">
    <text evidence="1 7">Pyrimidine metabolism; UMP biosynthesis via de novo pathway; UMP from orotate: step 1/2.</text>
</comment>
<name>A0A317ZCX9_9BACT</name>
<comment type="caution">
    <text evidence="7">Lacks conserved residue(s) required for the propagation of feature annotation.</text>
</comment>
<organism evidence="9 10">
    <name type="scientific">Coraliomargarita sinensis</name>
    <dbReference type="NCBI Taxonomy" id="2174842"/>
    <lineage>
        <taxon>Bacteria</taxon>
        <taxon>Pseudomonadati</taxon>
        <taxon>Verrucomicrobiota</taxon>
        <taxon>Opitutia</taxon>
        <taxon>Puniceicoccales</taxon>
        <taxon>Coraliomargaritaceae</taxon>
        <taxon>Coraliomargarita</taxon>
    </lineage>
</organism>
<accession>A0A317ZCX9</accession>
<feature type="binding site" description="in other chain" evidence="7">
    <location>
        <begin position="116"/>
        <end position="124"/>
    </location>
    <ligand>
        <name>5-phospho-alpha-D-ribose 1-diphosphate</name>
        <dbReference type="ChEBI" id="CHEBI:58017"/>
        <note>ligand shared between dimeric partners</note>
    </ligand>
</feature>
<evidence type="ECO:0000256" key="2">
    <source>
        <dbReference type="ARBA" id="ARBA00011971"/>
    </source>
</evidence>
<keyword evidence="5 7" id="KW-0460">Magnesium</keyword>
<dbReference type="InterPro" id="IPR000836">
    <property type="entry name" value="PRTase_dom"/>
</dbReference>
<dbReference type="PANTHER" id="PTHR19278:SF9">
    <property type="entry name" value="URIDINE 5'-MONOPHOSPHATE SYNTHASE"/>
    <property type="match status" value="1"/>
</dbReference>
<evidence type="ECO:0000256" key="6">
    <source>
        <dbReference type="ARBA" id="ARBA00022975"/>
    </source>
</evidence>
<dbReference type="UniPathway" id="UPA00070">
    <property type="reaction ID" value="UER00119"/>
</dbReference>
<dbReference type="GO" id="GO:0000287">
    <property type="term" value="F:magnesium ion binding"/>
    <property type="evidence" value="ECO:0007669"/>
    <property type="project" value="UniProtKB-UniRule"/>
</dbReference>
<evidence type="ECO:0000256" key="3">
    <source>
        <dbReference type="ARBA" id="ARBA00022676"/>
    </source>
</evidence>
<dbReference type="HAMAP" id="MF_01208">
    <property type="entry name" value="PyrE"/>
    <property type="match status" value="1"/>
</dbReference>
<dbReference type="GO" id="GO:0044205">
    <property type="term" value="P:'de novo' UMP biosynthetic process"/>
    <property type="evidence" value="ECO:0007669"/>
    <property type="project" value="UniProtKB-UniRule"/>
</dbReference>
<proteinExistence type="inferred from homology"/>
<dbReference type="Gene3D" id="3.40.50.2020">
    <property type="match status" value="1"/>
</dbReference>
<keyword evidence="3 7" id="KW-0328">Glycosyltransferase</keyword>
<feature type="binding site" description="in other chain" evidence="7">
    <location>
        <position position="26"/>
    </location>
    <ligand>
        <name>5-phospho-alpha-D-ribose 1-diphosphate</name>
        <dbReference type="ChEBI" id="CHEBI:58017"/>
        <note>ligand shared between dimeric partners</note>
    </ligand>
</feature>
<evidence type="ECO:0000256" key="5">
    <source>
        <dbReference type="ARBA" id="ARBA00022842"/>
    </source>
</evidence>
<dbReference type="InterPro" id="IPR029057">
    <property type="entry name" value="PRTase-like"/>
</dbReference>
<comment type="caution">
    <text evidence="9">The sequence shown here is derived from an EMBL/GenBank/DDBJ whole genome shotgun (WGS) entry which is preliminary data.</text>
</comment>
<evidence type="ECO:0000256" key="4">
    <source>
        <dbReference type="ARBA" id="ARBA00022679"/>
    </source>
</evidence>
<dbReference type="NCBIfam" id="TIGR01367">
    <property type="entry name" value="pyrE_Therm"/>
    <property type="match status" value="1"/>
</dbReference>
<dbReference type="FunCoup" id="A0A317ZCX9">
    <property type="interactions" value="367"/>
</dbReference>
<dbReference type="RefSeq" id="WP_110132164.1">
    <property type="nucleotide sequence ID" value="NZ_QHJQ01000014.1"/>
</dbReference>
<evidence type="ECO:0000256" key="7">
    <source>
        <dbReference type="HAMAP-Rule" id="MF_01208"/>
    </source>
</evidence>
<dbReference type="EMBL" id="QHJQ01000014">
    <property type="protein sequence ID" value="PXA02976.1"/>
    <property type="molecule type" value="Genomic_DNA"/>
</dbReference>
<comment type="catalytic activity">
    <reaction evidence="7">
        <text>orotidine 5'-phosphate + diphosphate = orotate + 5-phospho-alpha-D-ribose 1-diphosphate</text>
        <dbReference type="Rhea" id="RHEA:10380"/>
        <dbReference type="ChEBI" id="CHEBI:30839"/>
        <dbReference type="ChEBI" id="CHEBI:33019"/>
        <dbReference type="ChEBI" id="CHEBI:57538"/>
        <dbReference type="ChEBI" id="CHEBI:58017"/>
        <dbReference type="EC" id="2.4.2.10"/>
    </reaction>
</comment>
<feature type="binding site" evidence="7">
    <location>
        <position position="120"/>
    </location>
    <ligand>
        <name>orotate</name>
        <dbReference type="ChEBI" id="CHEBI:30839"/>
    </ligand>
</feature>